<dbReference type="InterPro" id="IPR039660">
    <property type="entry name" value="Ribosomal_eL14"/>
</dbReference>
<keyword evidence="3" id="KW-0150">Chloroplast</keyword>
<dbReference type="GO" id="GO:0042273">
    <property type="term" value="P:ribosomal large subunit biogenesis"/>
    <property type="evidence" value="ECO:0007669"/>
    <property type="project" value="TreeGrafter"/>
</dbReference>
<dbReference type="Pfam" id="PF01929">
    <property type="entry name" value="Ribosomal_L14e"/>
    <property type="match status" value="1"/>
</dbReference>
<dbReference type="EMBL" id="HBIC01009804">
    <property type="protein sequence ID" value="CAE0275999.1"/>
    <property type="molecule type" value="Transcribed_RNA"/>
</dbReference>
<dbReference type="GO" id="GO:0022625">
    <property type="term" value="C:cytosolic large ribosomal subunit"/>
    <property type="evidence" value="ECO:0007669"/>
    <property type="project" value="TreeGrafter"/>
</dbReference>
<dbReference type="InterPro" id="IPR008991">
    <property type="entry name" value="Translation_prot_SH3-like_sf"/>
</dbReference>
<dbReference type="PANTHER" id="PTHR11127">
    <property type="entry name" value="60S RIBOSOMAL PROTEIN L14"/>
    <property type="match status" value="1"/>
</dbReference>
<dbReference type="SUPFAM" id="SSF50104">
    <property type="entry name" value="Translation proteins SH3-like domain"/>
    <property type="match status" value="1"/>
</dbReference>
<evidence type="ECO:0000256" key="4">
    <source>
        <dbReference type="ARBA" id="ARBA00022640"/>
    </source>
</evidence>
<comment type="subcellular location">
    <subcellularLocation>
        <location evidence="1">Plastid</location>
        <location evidence="1">Chloroplast</location>
    </subcellularLocation>
</comment>
<protein>
    <recommendedName>
        <fullName evidence="10">60S ribosomal protein L14</fullName>
    </recommendedName>
</protein>
<comment type="similarity">
    <text evidence="2">Belongs to the eukaryotic ribosomal protein eL14 family.</text>
</comment>
<evidence type="ECO:0000256" key="1">
    <source>
        <dbReference type="ARBA" id="ARBA00004229"/>
    </source>
</evidence>
<evidence type="ECO:0000256" key="5">
    <source>
        <dbReference type="ARBA" id="ARBA00022980"/>
    </source>
</evidence>
<dbReference type="GO" id="GO:0009507">
    <property type="term" value="C:chloroplast"/>
    <property type="evidence" value="ECO:0007669"/>
    <property type="project" value="UniProtKB-SubCell"/>
</dbReference>
<dbReference type="InterPro" id="IPR002784">
    <property type="entry name" value="Ribosomal_eL14_dom"/>
</dbReference>
<sequence length="134" mass="14952">MGFTRFVEVGRVVLINFGPDAGKLATIIDIVDGKRVLIDGPQSVTGIHRQVIGLRRVALTDIVVQKLPRNATQKNLLKAWTEQNTLESWKATAWAKKIQAKTARANLSDFDRFQVMVAKKQRSKIISDKLAQLA</sequence>
<dbReference type="Gene3D" id="6.10.250.2270">
    <property type="match status" value="1"/>
</dbReference>
<proteinExistence type="inferred from homology"/>
<keyword evidence="4" id="KW-0934">Plastid</keyword>
<dbReference type="AlphaFoldDB" id="A0A7S3GTF9"/>
<reference evidence="9" key="1">
    <citation type="submission" date="2021-01" db="EMBL/GenBank/DDBJ databases">
        <authorList>
            <person name="Corre E."/>
            <person name="Pelletier E."/>
            <person name="Niang G."/>
            <person name="Scheremetjew M."/>
            <person name="Finn R."/>
            <person name="Kale V."/>
            <person name="Holt S."/>
            <person name="Cochrane G."/>
            <person name="Meng A."/>
            <person name="Brown T."/>
            <person name="Cohen L."/>
        </authorList>
    </citation>
    <scope>NUCLEOTIDE SEQUENCE</scope>
    <source>
        <strain evidence="9">CCAP 955/1</strain>
    </source>
</reference>
<dbReference type="GO" id="GO:0006412">
    <property type="term" value="P:translation"/>
    <property type="evidence" value="ECO:0007669"/>
    <property type="project" value="InterPro"/>
</dbReference>
<evidence type="ECO:0000256" key="3">
    <source>
        <dbReference type="ARBA" id="ARBA00022528"/>
    </source>
</evidence>
<dbReference type="Pfam" id="PF00467">
    <property type="entry name" value="KOW"/>
    <property type="match status" value="1"/>
</dbReference>
<evidence type="ECO:0000256" key="6">
    <source>
        <dbReference type="ARBA" id="ARBA00023274"/>
    </source>
</evidence>
<gene>
    <name evidence="9" type="ORF">SELO1098_LOCUS4828</name>
</gene>
<feature type="domain" description="Large ribosomal subunit protein eL14" evidence="8">
    <location>
        <begin position="49"/>
        <end position="122"/>
    </location>
</feature>
<dbReference type="GO" id="GO:0003723">
    <property type="term" value="F:RNA binding"/>
    <property type="evidence" value="ECO:0007669"/>
    <property type="project" value="InterPro"/>
</dbReference>
<evidence type="ECO:0000259" key="7">
    <source>
        <dbReference type="Pfam" id="PF00467"/>
    </source>
</evidence>
<evidence type="ECO:0008006" key="10">
    <source>
        <dbReference type="Google" id="ProtNLM"/>
    </source>
</evidence>
<name>A0A7S3GTF9_9STRA</name>
<dbReference type="InterPro" id="IPR014722">
    <property type="entry name" value="Rib_uL2_dom2"/>
</dbReference>
<evidence type="ECO:0000259" key="8">
    <source>
        <dbReference type="Pfam" id="PF01929"/>
    </source>
</evidence>
<dbReference type="Gene3D" id="2.30.30.30">
    <property type="match status" value="1"/>
</dbReference>
<keyword evidence="5" id="KW-0689">Ribosomal protein</keyword>
<dbReference type="PANTHER" id="PTHR11127:SF2">
    <property type="entry name" value="LARGE RIBOSOMAL SUBUNIT PROTEIN EL14"/>
    <property type="match status" value="1"/>
</dbReference>
<feature type="domain" description="KOW" evidence="7">
    <location>
        <begin position="9"/>
        <end position="39"/>
    </location>
</feature>
<accession>A0A7S3GTF9</accession>
<organism evidence="9">
    <name type="scientific">Spumella elongata</name>
    <dbReference type="NCBI Taxonomy" id="89044"/>
    <lineage>
        <taxon>Eukaryota</taxon>
        <taxon>Sar</taxon>
        <taxon>Stramenopiles</taxon>
        <taxon>Ochrophyta</taxon>
        <taxon>Chrysophyceae</taxon>
        <taxon>Chromulinales</taxon>
        <taxon>Chromulinaceae</taxon>
        <taxon>Spumella</taxon>
    </lineage>
</organism>
<keyword evidence="6" id="KW-0687">Ribonucleoprotein</keyword>
<dbReference type="GO" id="GO:0003735">
    <property type="term" value="F:structural constituent of ribosome"/>
    <property type="evidence" value="ECO:0007669"/>
    <property type="project" value="InterPro"/>
</dbReference>
<evidence type="ECO:0000313" key="9">
    <source>
        <dbReference type="EMBL" id="CAE0275999.1"/>
    </source>
</evidence>
<dbReference type="InterPro" id="IPR005824">
    <property type="entry name" value="KOW"/>
</dbReference>
<dbReference type="CDD" id="cd23702">
    <property type="entry name" value="eL14"/>
    <property type="match status" value="1"/>
</dbReference>
<evidence type="ECO:0000256" key="2">
    <source>
        <dbReference type="ARBA" id="ARBA00006592"/>
    </source>
</evidence>